<evidence type="ECO:0000313" key="1">
    <source>
        <dbReference type="EMBL" id="SEK28292.1"/>
    </source>
</evidence>
<dbReference type="RefSeq" id="WP_074828831.1">
    <property type="nucleotide sequence ID" value="NZ_FOAT01000001.1"/>
</dbReference>
<proteinExistence type="predicted"/>
<dbReference type="EMBL" id="FOAT01000001">
    <property type="protein sequence ID" value="SEK28292.1"/>
    <property type="molecule type" value="Genomic_DNA"/>
</dbReference>
<accession>A0A1H7FUW1</accession>
<sequence>MKRPTKYTVINNPLDDYDFSFRRCHAAEIGAYFFATVFVILISVLFVCTEKDGWKALSENMHYPIGFSVPFYLMGLSMTYRIKRVKKNIENGKKTEGEVISYRRIRVNVRSGSMSSKPNHTLLNIRFRDKGERECTISVGQKFPEKVLASPYCTVYILDDKVFVTGFSLRKKGDPKFILN</sequence>
<name>A0A1H7FUW1_RUMAL</name>
<evidence type="ECO:0000313" key="2">
    <source>
        <dbReference type="Proteomes" id="UP000186015"/>
    </source>
</evidence>
<dbReference type="OrthoDB" id="1820094at2"/>
<organism evidence="1 2">
    <name type="scientific">Ruminococcus albus</name>
    <dbReference type="NCBI Taxonomy" id="1264"/>
    <lineage>
        <taxon>Bacteria</taxon>
        <taxon>Bacillati</taxon>
        <taxon>Bacillota</taxon>
        <taxon>Clostridia</taxon>
        <taxon>Eubacteriales</taxon>
        <taxon>Oscillospiraceae</taxon>
        <taxon>Ruminococcus</taxon>
    </lineage>
</organism>
<protein>
    <submittedName>
        <fullName evidence="1">Uncharacterized protein</fullName>
    </submittedName>
</protein>
<dbReference type="AlphaFoldDB" id="A0A1H7FUW1"/>
<gene>
    <name evidence="1" type="ORF">SAMN05216469_101365</name>
</gene>
<reference evidence="1 2" key="1">
    <citation type="submission" date="2016-10" db="EMBL/GenBank/DDBJ databases">
        <authorList>
            <person name="de Groot N.N."/>
        </authorList>
    </citation>
    <scope>NUCLEOTIDE SEQUENCE [LARGE SCALE GENOMIC DNA]</scope>
    <source>
        <strain evidence="1 2">KH2T6</strain>
    </source>
</reference>
<dbReference type="Proteomes" id="UP000186015">
    <property type="component" value="Unassembled WGS sequence"/>
</dbReference>